<comment type="caution">
    <text evidence="2">The sequence shown here is derived from an EMBL/GenBank/DDBJ whole genome shotgun (WGS) entry which is preliminary data.</text>
</comment>
<sequence>MKSQTIYYPKESIKMERKSAFFAVYKNESIEEVFFRAFTQLSYLEKRNYEEKHIENILNTLPRYSLTRQLVIELSDISVERDSISWEVFGKEFERANKQMLLYQFFHQTQEGIEHLVFNFLPVYKSNEGFPLQIGMDKALIDQNITGTMNEEERVKKWEEIEQIRIEESGLPIILTLQMEKEIEKLKMVDDAEYSEEFPIDVNAELMDLEITEIKTKKNKLDKVYQAFEPKAVELQQNLSEVTQFIQLLQEQIKIEEQDITIQKKRMDEAVKQVNYLREQTLAVTEEQESVKERLQLLTNQSEEIVKESQEYYAELKSHSQSQLNKATEVLEEIQGLVQAKKSVDGYRKEYEQILNEVHEREKSIEERIKLVETTTIEKFKAKLLLTRDEKEQLEISQQKKELMIRDLEEKLARAESYLLEDIKVEKEAKRNGEYVKNRKIKIALEEYDALYSKVKYLEHTWRVNQELVVRKEKLTITDSELRYEKEEIIQIKQTAKEVELFVIMDECRTINERVIIRKWPFIRPKAVLLTKDYDALKEKSTYFDLIERENRSLERWFSESVLNKKQVSHKNLTNKIEE</sequence>
<dbReference type="AlphaFoldDB" id="A0AAW9JQ23"/>
<dbReference type="Proteomes" id="UP001290462">
    <property type="component" value="Unassembled WGS sequence"/>
</dbReference>
<reference evidence="2" key="1">
    <citation type="submission" date="2023-08" db="EMBL/GenBank/DDBJ databases">
        <title>Genomic characterization of piscicolin 126 produced by Carnobacterium maltaromaticum CM22 strain isolated from salmon (Salmo salar).</title>
        <authorList>
            <person name="Gonzalez-Gragera E."/>
            <person name="Garcia-Lopez J.D."/>
            <person name="Teso-Perez C."/>
            <person name="Gimenez-Hernandez I."/>
            <person name="Peralta-Sanchez J.M."/>
            <person name="Valdivia E."/>
            <person name="Montalban-Lopez M."/>
            <person name="Martin-Platero A.M."/>
            <person name="Banos A."/>
            <person name="Martinez-Bueno M."/>
        </authorList>
    </citation>
    <scope>NUCLEOTIDE SEQUENCE</scope>
    <source>
        <strain evidence="2">CM22</strain>
    </source>
</reference>
<evidence type="ECO:0000256" key="1">
    <source>
        <dbReference type="SAM" id="Coils"/>
    </source>
</evidence>
<feature type="coiled-coil region" evidence="1">
    <location>
        <begin position="232"/>
        <end position="308"/>
    </location>
</feature>
<feature type="coiled-coil region" evidence="1">
    <location>
        <begin position="337"/>
        <end position="418"/>
    </location>
</feature>
<name>A0AAW9JQ23_CARML</name>
<proteinExistence type="predicted"/>
<evidence type="ECO:0000313" key="3">
    <source>
        <dbReference type="Proteomes" id="UP001290462"/>
    </source>
</evidence>
<keyword evidence="1" id="KW-0175">Coiled coil</keyword>
<dbReference type="RefSeq" id="WP_056999034.1">
    <property type="nucleotide sequence ID" value="NZ_CBCPHU010000006.1"/>
</dbReference>
<organism evidence="2 3">
    <name type="scientific">Carnobacterium maltaromaticum</name>
    <name type="common">Carnobacterium piscicola</name>
    <dbReference type="NCBI Taxonomy" id="2751"/>
    <lineage>
        <taxon>Bacteria</taxon>
        <taxon>Bacillati</taxon>
        <taxon>Bacillota</taxon>
        <taxon>Bacilli</taxon>
        <taxon>Lactobacillales</taxon>
        <taxon>Carnobacteriaceae</taxon>
        <taxon>Carnobacterium</taxon>
    </lineage>
</organism>
<dbReference type="EMBL" id="JAVBVO010000002">
    <property type="protein sequence ID" value="MDZ5757688.1"/>
    <property type="molecule type" value="Genomic_DNA"/>
</dbReference>
<accession>A0AAW9JQ23</accession>
<evidence type="ECO:0000313" key="2">
    <source>
        <dbReference type="EMBL" id="MDZ5757688.1"/>
    </source>
</evidence>
<gene>
    <name evidence="2" type="ORF">RAK27_03370</name>
</gene>
<protein>
    <submittedName>
        <fullName evidence="2">Uncharacterized protein</fullName>
    </submittedName>
</protein>